<dbReference type="Pfam" id="PF17263">
    <property type="entry name" value="DUF5329"/>
    <property type="match status" value="1"/>
</dbReference>
<name>A0A6L6QQR6_9BURK</name>
<keyword evidence="3" id="KW-1185">Reference proteome</keyword>
<sequence>MLTAAGALALACAAAAAQAAPLPAPARAEVDALLARLQTSGCQFNRNGSWYSGAEAKDHLLRKLDYLERKDMVKNAEQFIDLGAAASSSSGKAYMVKCGAAAAVESKAWLTAELKAIRAR</sequence>
<gene>
    <name evidence="2" type="ORF">GM658_27685</name>
</gene>
<dbReference type="OrthoDB" id="344871at2"/>
<proteinExistence type="predicted"/>
<dbReference type="AlphaFoldDB" id="A0A6L6QQR6"/>
<dbReference type="Proteomes" id="UP000472320">
    <property type="component" value="Unassembled WGS sequence"/>
</dbReference>
<accession>A0A6L6QQR6</accession>
<dbReference type="EMBL" id="WNKX01000043">
    <property type="protein sequence ID" value="MTW14404.1"/>
    <property type="molecule type" value="Genomic_DNA"/>
</dbReference>
<evidence type="ECO:0000256" key="1">
    <source>
        <dbReference type="SAM" id="SignalP"/>
    </source>
</evidence>
<organism evidence="2 3">
    <name type="scientific">Massilia eburnea</name>
    <dbReference type="NCBI Taxonomy" id="1776165"/>
    <lineage>
        <taxon>Bacteria</taxon>
        <taxon>Pseudomonadati</taxon>
        <taxon>Pseudomonadota</taxon>
        <taxon>Betaproteobacteria</taxon>
        <taxon>Burkholderiales</taxon>
        <taxon>Oxalobacteraceae</taxon>
        <taxon>Telluria group</taxon>
        <taxon>Massilia</taxon>
    </lineage>
</organism>
<evidence type="ECO:0000313" key="3">
    <source>
        <dbReference type="Proteomes" id="UP000472320"/>
    </source>
</evidence>
<keyword evidence="1" id="KW-0732">Signal</keyword>
<feature type="signal peptide" evidence="1">
    <location>
        <begin position="1"/>
        <end position="19"/>
    </location>
</feature>
<feature type="chain" id="PRO_5026794945" description="DUF5329 domain-containing protein" evidence="1">
    <location>
        <begin position="20"/>
        <end position="120"/>
    </location>
</feature>
<dbReference type="InterPro" id="IPR035242">
    <property type="entry name" value="DUF5329"/>
</dbReference>
<protein>
    <recommendedName>
        <fullName evidence="4">DUF5329 domain-containing protein</fullName>
    </recommendedName>
</protein>
<evidence type="ECO:0008006" key="4">
    <source>
        <dbReference type="Google" id="ProtNLM"/>
    </source>
</evidence>
<evidence type="ECO:0000313" key="2">
    <source>
        <dbReference type="EMBL" id="MTW14404.1"/>
    </source>
</evidence>
<reference evidence="2 3" key="1">
    <citation type="submission" date="2019-11" db="EMBL/GenBank/DDBJ databases">
        <title>Type strains purchased from KCTC, JCM and DSMZ.</title>
        <authorList>
            <person name="Lu H."/>
        </authorList>
    </citation>
    <scope>NUCLEOTIDE SEQUENCE [LARGE SCALE GENOMIC DNA]</scope>
    <source>
        <strain evidence="2 3">JCM 31587</strain>
    </source>
</reference>
<comment type="caution">
    <text evidence="2">The sequence shown here is derived from an EMBL/GenBank/DDBJ whole genome shotgun (WGS) entry which is preliminary data.</text>
</comment>